<reference evidence="4 5" key="1">
    <citation type="submission" date="2024-09" db="EMBL/GenBank/DDBJ databases">
        <authorList>
            <person name="Sun Q."/>
            <person name="Mori K."/>
        </authorList>
    </citation>
    <scope>NUCLEOTIDE SEQUENCE [LARGE SCALE GENOMIC DNA]</scope>
    <source>
        <strain evidence="4 5">CCM 7228</strain>
    </source>
</reference>
<evidence type="ECO:0000313" key="5">
    <source>
        <dbReference type="Proteomes" id="UP001589854"/>
    </source>
</evidence>
<dbReference type="Pfam" id="PF22746">
    <property type="entry name" value="SHOCT-like_DUF2089-C"/>
    <property type="match status" value="1"/>
</dbReference>
<name>A0ABV6GI17_9BACI</name>
<feature type="domain" description="DUF4097" evidence="2">
    <location>
        <begin position="110"/>
        <end position="333"/>
    </location>
</feature>
<dbReference type="PIRSF" id="PIRSF012569">
    <property type="entry name" value="UCP012569"/>
    <property type="match status" value="1"/>
</dbReference>
<sequence>MKEEKKRILKLVEVGKLSAEEAITLIEQLEKDEAQSESKITALSTEVLSSHSQKQEEYKSYTNKQSSLGSKLMEWVDTAVKKVKEVDLDLNFGKAMDVHHIFQFQHSTFDEIDIALVNGNVNVKPWAEQDIRVECDAKVYRVEDQDQARELFLNSVDCQIEGNKFRFQTEKKSMKVSLILYVPNQVYEQVKVKLFNGPIRGEQLRIKNLRAKTANGVVSFTSVKGDHAELETANGQIKAYQCDFKKIEAESINGMVSIQGNSEKIDAQSFNGNLMITVTGNQCHTLYAKTTTGNIDIYTPESARVIGELKTNLGALSSELDTLEITHEKNETIQKELRFKTNFLSDKELSLFADSKTGSILIKHTKR</sequence>
<evidence type="ECO:0000259" key="2">
    <source>
        <dbReference type="Pfam" id="PF13349"/>
    </source>
</evidence>
<organism evidence="4 5">
    <name type="scientific">Metabacillus herbersteinensis</name>
    <dbReference type="NCBI Taxonomy" id="283816"/>
    <lineage>
        <taxon>Bacteria</taxon>
        <taxon>Bacillati</taxon>
        <taxon>Bacillota</taxon>
        <taxon>Bacilli</taxon>
        <taxon>Bacillales</taxon>
        <taxon>Bacillaceae</taxon>
        <taxon>Metabacillus</taxon>
    </lineage>
</organism>
<dbReference type="RefSeq" id="WP_378936497.1">
    <property type="nucleotide sequence ID" value="NZ_JBHLVO010000019.1"/>
</dbReference>
<keyword evidence="5" id="KW-1185">Reference proteome</keyword>
<dbReference type="InterPro" id="IPR053959">
    <property type="entry name" value="YvlB/LiaX_N"/>
</dbReference>
<dbReference type="PANTHER" id="PTHR33885">
    <property type="entry name" value="PHAGE SHOCK PROTEIN C"/>
    <property type="match status" value="1"/>
</dbReference>
<evidence type="ECO:0000259" key="3">
    <source>
        <dbReference type="Pfam" id="PF22746"/>
    </source>
</evidence>
<comment type="caution">
    <text evidence="4">The sequence shown here is derived from an EMBL/GenBank/DDBJ whole genome shotgun (WGS) entry which is preliminary data.</text>
</comment>
<feature type="domain" description="YvlB/LiaX N-terminal" evidence="3">
    <location>
        <begin position="3"/>
        <end position="33"/>
    </location>
</feature>
<gene>
    <name evidence="4" type="ORF">ACFFIX_18100</name>
</gene>
<keyword evidence="1" id="KW-0175">Coiled coil</keyword>
<dbReference type="InterPro" id="IPR052027">
    <property type="entry name" value="PspC"/>
</dbReference>
<dbReference type="InterPro" id="IPR025164">
    <property type="entry name" value="Toastrack_DUF4097"/>
</dbReference>
<evidence type="ECO:0000313" key="4">
    <source>
        <dbReference type="EMBL" id="MFC0273319.1"/>
    </source>
</evidence>
<accession>A0ABV6GI17</accession>
<protein>
    <submittedName>
        <fullName evidence="4">DUF4097 domain-containing protein</fullName>
    </submittedName>
</protein>
<dbReference type="EMBL" id="JBHLVO010000019">
    <property type="protein sequence ID" value="MFC0273319.1"/>
    <property type="molecule type" value="Genomic_DNA"/>
</dbReference>
<proteinExistence type="predicted"/>
<feature type="coiled-coil region" evidence="1">
    <location>
        <begin position="19"/>
        <end position="46"/>
    </location>
</feature>
<evidence type="ECO:0000256" key="1">
    <source>
        <dbReference type="SAM" id="Coils"/>
    </source>
</evidence>
<dbReference type="Proteomes" id="UP001589854">
    <property type="component" value="Unassembled WGS sequence"/>
</dbReference>
<dbReference type="Pfam" id="PF13349">
    <property type="entry name" value="DUF4097"/>
    <property type="match status" value="1"/>
</dbReference>
<dbReference type="InterPro" id="IPR016599">
    <property type="entry name" value="UCP012569"/>
</dbReference>
<dbReference type="PANTHER" id="PTHR33885:SF4">
    <property type="entry name" value="LMO2487 PROTEIN"/>
    <property type="match status" value="1"/>
</dbReference>